<dbReference type="HOGENOM" id="CLU_1669720_0_0_1"/>
<dbReference type="VEuPathDB" id="FungiDB:MPH_11095"/>
<evidence type="ECO:0000313" key="3">
    <source>
        <dbReference type="Proteomes" id="UP000007129"/>
    </source>
</evidence>
<keyword evidence="1" id="KW-0472">Membrane</keyword>
<feature type="transmembrane region" description="Helical" evidence="1">
    <location>
        <begin position="20"/>
        <end position="41"/>
    </location>
</feature>
<keyword evidence="1" id="KW-1133">Transmembrane helix</keyword>
<dbReference type="Proteomes" id="UP000007129">
    <property type="component" value="Unassembled WGS sequence"/>
</dbReference>
<proteinExistence type="predicted"/>
<dbReference type="EMBL" id="AHHD01000467">
    <property type="protein sequence ID" value="EKG11602.1"/>
    <property type="molecule type" value="Genomic_DNA"/>
</dbReference>
<keyword evidence="1" id="KW-0812">Transmembrane</keyword>
<organism evidence="2 3">
    <name type="scientific">Macrophomina phaseolina (strain MS6)</name>
    <name type="common">Charcoal rot fungus</name>
    <dbReference type="NCBI Taxonomy" id="1126212"/>
    <lineage>
        <taxon>Eukaryota</taxon>
        <taxon>Fungi</taxon>
        <taxon>Dikarya</taxon>
        <taxon>Ascomycota</taxon>
        <taxon>Pezizomycotina</taxon>
        <taxon>Dothideomycetes</taxon>
        <taxon>Dothideomycetes incertae sedis</taxon>
        <taxon>Botryosphaeriales</taxon>
        <taxon>Botryosphaeriaceae</taxon>
        <taxon>Macrophomina</taxon>
    </lineage>
</organism>
<comment type="caution">
    <text evidence="2">The sequence shown here is derived from an EMBL/GenBank/DDBJ whole genome shotgun (WGS) entry which is preliminary data.</text>
</comment>
<name>K2RFH6_MACPH</name>
<protein>
    <submittedName>
        <fullName evidence="2">Uncharacterized protein</fullName>
    </submittedName>
</protein>
<reference evidence="2 3" key="1">
    <citation type="journal article" date="2012" name="BMC Genomics">
        <title>Tools to kill: Genome of one of the most destructive plant pathogenic fungi Macrophomina phaseolina.</title>
        <authorList>
            <person name="Islam M.S."/>
            <person name="Haque M.S."/>
            <person name="Islam M.M."/>
            <person name="Emdad E.M."/>
            <person name="Halim A."/>
            <person name="Hossen Q.M.M."/>
            <person name="Hossain M.Z."/>
            <person name="Ahmed B."/>
            <person name="Rahim S."/>
            <person name="Rahman M.S."/>
            <person name="Alam M.M."/>
            <person name="Hou S."/>
            <person name="Wan X."/>
            <person name="Saito J.A."/>
            <person name="Alam M."/>
        </authorList>
    </citation>
    <scope>NUCLEOTIDE SEQUENCE [LARGE SCALE GENOMIC DNA]</scope>
    <source>
        <strain evidence="2 3">MS6</strain>
    </source>
</reference>
<dbReference type="AlphaFoldDB" id="K2RFH6"/>
<evidence type="ECO:0000256" key="1">
    <source>
        <dbReference type="SAM" id="Phobius"/>
    </source>
</evidence>
<accession>K2RFH6</accession>
<gene>
    <name evidence="2" type="ORF">MPH_11095</name>
</gene>
<dbReference type="InParanoid" id="K2RFH6"/>
<evidence type="ECO:0000313" key="2">
    <source>
        <dbReference type="EMBL" id="EKG11602.1"/>
    </source>
</evidence>
<sequence length="158" mass="17729">MTSDTTSFSFLGTSVFLPRWFVSVLSTALFPSDGFLLSSLLHIHCILLRTHFVLTRASFFTFSKLPGCKSFLSHPVLPPFLISTDASTPVRGQAVNTKMTKACGISNILSLIVWFSTCCISASKHRHVLFPYFVTYSGRILRKHRGGHQSFHHRKSSY</sequence>